<evidence type="ECO:0000256" key="1">
    <source>
        <dbReference type="ARBA" id="ARBA00004141"/>
    </source>
</evidence>
<feature type="transmembrane region" description="Helical" evidence="5">
    <location>
        <begin position="137"/>
        <end position="159"/>
    </location>
</feature>
<keyword evidence="3 5" id="KW-1133">Transmembrane helix</keyword>
<keyword evidence="7" id="KW-1185">Reference proteome</keyword>
<dbReference type="EMBL" id="RAWB01000041">
    <property type="protein sequence ID" value="RKH65186.1"/>
    <property type="molecule type" value="Genomic_DNA"/>
</dbReference>
<comment type="caution">
    <text evidence="6">The sequence shown here is derived from an EMBL/GenBank/DDBJ whole genome shotgun (WGS) entry which is preliminary data.</text>
</comment>
<reference evidence="7" key="1">
    <citation type="submission" date="2018-09" db="EMBL/GenBank/DDBJ databases">
        <authorList>
            <person name="Livingstone P.G."/>
            <person name="Whitworth D.E."/>
        </authorList>
    </citation>
    <scope>NUCLEOTIDE SEQUENCE [LARGE SCALE GENOMIC DNA]</scope>
    <source>
        <strain evidence="7">CA051B</strain>
    </source>
</reference>
<evidence type="ECO:0000256" key="5">
    <source>
        <dbReference type="SAM" id="Phobius"/>
    </source>
</evidence>
<dbReference type="RefSeq" id="WP_120642516.1">
    <property type="nucleotide sequence ID" value="NZ_RAWB01000041.1"/>
</dbReference>
<protein>
    <submittedName>
        <fullName evidence="6">Uncharacterized protein</fullName>
    </submittedName>
</protein>
<evidence type="ECO:0000313" key="7">
    <source>
        <dbReference type="Proteomes" id="UP000272888"/>
    </source>
</evidence>
<dbReference type="AlphaFoldDB" id="A0A3A8Q988"/>
<sequence>MHPLYSLRGIDPHAFNAFSWWNLLGVAGCVLWVVAYVLIIRQCAREKTYGVPLLAICLNFTWECIAAWIAPNPVPLWSGLDRAWFFLDLIIVWQLLRYGRAEQTRAELRRYFYPVVALTLVLAFFGQYTFIQMYKDILGFMTAFIINLVMSVLFVGMYFERAETRRGLSVPVAWLKLLGTLATGIECHILVRQVDLGVSGVSFLTFLSVTIFLFDGLYLYLVMKPVTVPGLAAAQA</sequence>
<feature type="transmembrane region" description="Helical" evidence="5">
    <location>
        <begin position="111"/>
        <end position="131"/>
    </location>
</feature>
<feature type="transmembrane region" description="Helical" evidence="5">
    <location>
        <begin position="20"/>
        <end position="39"/>
    </location>
</feature>
<dbReference type="PANTHER" id="PTHR42038:SF2">
    <property type="entry name" value="TERPENE CYCLASE AUSL"/>
    <property type="match status" value="1"/>
</dbReference>
<dbReference type="PANTHER" id="PTHR42038">
    <property type="match status" value="1"/>
</dbReference>
<feature type="transmembrane region" description="Helical" evidence="5">
    <location>
        <begin position="82"/>
        <end position="99"/>
    </location>
</feature>
<proteinExistence type="predicted"/>
<dbReference type="InterPro" id="IPR039020">
    <property type="entry name" value="PaxB-like"/>
</dbReference>
<evidence type="ECO:0000313" key="6">
    <source>
        <dbReference type="EMBL" id="RKH65186.1"/>
    </source>
</evidence>
<comment type="subcellular location">
    <subcellularLocation>
        <location evidence="1">Membrane</location>
        <topology evidence="1">Multi-pass membrane protein</topology>
    </subcellularLocation>
</comment>
<feature type="transmembrane region" description="Helical" evidence="5">
    <location>
        <begin position="51"/>
        <end position="70"/>
    </location>
</feature>
<gene>
    <name evidence="6" type="ORF">D7V93_06375</name>
</gene>
<evidence type="ECO:0000256" key="2">
    <source>
        <dbReference type="ARBA" id="ARBA00022692"/>
    </source>
</evidence>
<accession>A0A3A8Q988</accession>
<keyword evidence="2 5" id="KW-0812">Transmembrane</keyword>
<dbReference type="GO" id="GO:0016020">
    <property type="term" value="C:membrane"/>
    <property type="evidence" value="ECO:0007669"/>
    <property type="project" value="UniProtKB-SubCell"/>
</dbReference>
<evidence type="ECO:0000256" key="4">
    <source>
        <dbReference type="ARBA" id="ARBA00023136"/>
    </source>
</evidence>
<dbReference type="Pfam" id="PF25129">
    <property type="entry name" value="Pyr4-TMTC"/>
    <property type="match status" value="1"/>
</dbReference>
<feature type="transmembrane region" description="Helical" evidence="5">
    <location>
        <begin position="203"/>
        <end position="221"/>
    </location>
</feature>
<keyword evidence="4 5" id="KW-0472">Membrane</keyword>
<dbReference type="GO" id="GO:0016829">
    <property type="term" value="F:lyase activity"/>
    <property type="evidence" value="ECO:0007669"/>
    <property type="project" value="InterPro"/>
</dbReference>
<organism evidence="6 7">
    <name type="scientific">Corallococcus llansteffanensis</name>
    <dbReference type="NCBI Taxonomy" id="2316731"/>
    <lineage>
        <taxon>Bacteria</taxon>
        <taxon>Pseudomonadati</taxon>
        <taxon>Myxococcota</taxon>
        <taxon>Myxococcia</taxon>
        <taxon>Myxococcales</taxon>
        <taxon>Cystobacterineae</taxon>
        <taxon>Myxococcaceae</taxon>
        <taxon>Corallococcus</taxon>
    </lineage>
</organism>
<evidence type="ECO:0000256" key="3">
    <source>
        <dbReference type="ARBA" id="ARBA00022989"/>
    </source>
</evidence>
<dbReference type="Proteomes" id="UP000272888">
    <property type="component" value="Unassembled WGS sequence"/>
</dbReference>
<name>A0A3A8Q988_9BACT</name>